<evidence type="ECO:0000313" key="3">
    <source>
        <dbReference type="Proteomes" id="UP000008177"/>
    </source>
</evidence>
<proteinExistence type="predicted"/>
<feature type="region of interest" description="Disordered" evidence="1">
    <location>
        <begin position="1"/>
        <end position="42"/>
    </location>
</feature>
<reference evidence="3" key="1">
    <citation type="journal article" date="2011" name="PLoS Genet.">
        <title>Genomic analysis of the necrotrophic fungal pathogens Sclerotinia sclerotiorum and Botrytis cinerea.</title>
        <authorList>
            <person name="Amselem J."/>
            <person name="Cuomo C.A."/>
            <person name="van Kan J.A."/>
            <person name="Viaud M."/>
            <person name="Benito E.P."/>
            <person name="Couloux A."/>
            <person name="Coutinho P.M."/>
            <person name="de Vries R.P."/>
            <person name="Dyer P.S."/>
            <person name="Fillinger S."/>
            <person name="Fournier E."/>
            <person name="Gout L."/>
            <person name="Hahn M."/>
            <person name="Kohn L."/>
            <person name="Lapalu N."/>
            <person name="Plummer K.M."/>
            <person name="Pradier J.M."/>
            <person name="Quevillon E."/>
            <person name="Sharon A."/>
            <person name="Simon A."/>
            <person name="ten Have A."/>
            <person name="Tudzynski B."/>
            <person name="Tudzynski P."/>
            <person name="Wincker P."/>
            <person name="Andrew M."/>
            <person name="Anthouard V."/>
            <person name="Beever R.E."/>
            <person name="Beffa R."/>
            <person name="Benoit I."/>
            <person name="Bouzid O."/>
            <person name="Brault B."/>
            <person name="Chen Z."/>
            <person name="Choquer M."/>
            <person name="Collemare J."/>
            <person name="Cotton P."/>
            <person name="Danchin E.G."/>
            <person name="Da Silva C."/>
            <person name="Gautier A."/>
            <person name="Giraud C."/>
            <person name="Giraud T."/>
            <person name="Gonzalez C."/>
            <person name="Grossetete S."/>
            <person name="Guldener U."/>
            <person name="Henrissat B."/>
            <person name="Howlett B.J."/>
            <person name="Kodira C."/>
            <person name="Kretschmer M."/>
            <person name="Lappartient A."/>
            <person name="Leroch M."/>
            <person name="Levis C."/>
            <person name="Mauceli E."/>
            <person name="Neuveglise C."/>
            <person name="Oeser B."/>
            <person name="Pearson M."/>
            <person name="Poulain J."/>
            <person name="Poussereau N."/>
            <person name="Quesneville H."/>
            <person name="Rascle C."/>
            <person name="Schumacher J."/>
            <person name="Segurens B."/>
            <person name="Sexton A."/>
            <person name="Silva E."/>
            <person name="Sirven C."/>
            <person name="Soanes D.M."/>
            <person name="Talbot N.J."/>
            <person name="Templeton M."/>
            <person name="Yandava C."/>
            <person name="Yarden O."/>
            <person name="Zeng Q."/>
            <person name="Rollins J.A."/>
            <person name="Lebrun M.H."/>
            <person name="Dickman M."/>
        </authorList>
    </citation>
    <scope>NUCLEOTIDE SEQUENCE [LARGE SCALE GENOMIC DNA]</scope>
    <source>
        <strain evidence="3">T4</strain>
    </source>
</reference>
<dbReference type="InParanoid" id="G2XS31"/>
<protein>
    <submittedName>
        <fullName evidence="2">Uncharacterized protein</fullName>
    </submittedName>
</protein>
<dbReference type="HOGENOM" id="CLU_3260428_0_0_1"/>
<organism evidence="2 3">
    <name type="scientific">Botryotinia fuckeliana (strain T4)</name>
    <name type="common">Noble rot fungus</name>
    <name type="synonym">Botrytis cinerea</name>
    <dbReference type="NCBI Taxonomy" id="999810"/>
    <lineage>
        <taxon>Eukaryota</taxon>
        <taxon>Fungi</taxon>
        <taxon>Dikarya</taxon>
        <taxon>Ascomycota</taxon>
        <taxon>Pezizomycotina</taxon>
        <taxon>Leotiomycetes</taxon>
        <taxon>Helotiales</taxon>
        <taxon>Sclerotiniaceae</taxon>
        <taxon>Botrytis</taxon>
    </lineage>
</organism>
<evidence type="ECO:0000313" key="2">
    <source>
        <dbReference type="EMBL" id="CCD43468.1"/>
    </source>
</evidence>
<dbReference type="Proteomes" id="UP000008177">
    <property type="component" value="Unplaced contigs"/>
</dbReference>
<dbReference type="AlphaFoldDB" id="G2XS31"/>
<gene>
    <name evidence="2" type="ORF">BofuT4_uP011440.1</name>
</gene>
<feature type="compositionally biased region" description="Polar residues" evidence="1">
    <location>
        <begin position="25"/>
        <end position="42"/>
    </location>
</feature>
<sequence>MAQHLGSRWSPVVPRNGDNLFIEAPQSSSPPCATVTSSGLQC</sequence>
<evidence type="ECO:0000256" key="1">
    <source>
        <dbReference type="SAM" id="MobiDB-lite"/>
    </source>
</evidence>
<dbReference type="EMBL" id="FQ790260">
    <property type="protein sequence ID" value="CCD43468.1"/>
    <property type="molecule type" value="Genomic_DNA"/>
</dbReference>
<accession>G2XS31</accession>
<name>G2XS31_BOTF4</name>